<dbReference type="Proteomes" id="UP000176901">
    <property type="component" value="Unassembled WGS sequence"/>
</dbReference>
<keyword evidence="1" id="KW-0812">Transmembrane</keyword>
<gene>
    <name evidence="2" type="ORF">A3C82_00985</name>
</gene>
<dbReference type="InterPro" id="IPR052534">
    <property type="entry name" value="Extracell_DNA_Util/SecSys_Comp"/>
</dbReference>
<dbReference type="STRING" id="1802451.A3C82_00985"/>
<comment type="caution">
    <text evidence="2">The sequence shown here is derived from an EMBL/GenBank/DDBJ whole genome shotgun (WGS) entry which is preliminary data.</text>
</comment>
<evidence type="ECO:0000313" key="2">
    <source>
        <dbReference type="EMBL" id="OHA67021.1"/>
    </source>
</evidence>
<dbReference type="AlphaFoldDB" id="A0A1G2R4L9"/>
<protein>
    <submittedName>
        <fullName evidence="2">Uncharacterized protein</fullName>
    </submittedName>
</protein>
<dbReference type="Pfam" id="PF05137">
    <property type="entry name" value="PilN"/>
    <property type="match status" value="1"/>
</dbReference>
<dbReference type="PANTHER" id="PTHR40278">
    <property type="entry name" value="DNA UTILIZATION PROTEIN HOFN"/>
    <property type="match status" value="1"/>
</dbReference>
<keyword evidence="1" id="KW-1133">Transmembrane helix</keyword>
<dbReference type="EMBL" id="MHTW01000019">
    <property type="protein sequence ID" value="OHA67021.1"/>
    <property type="molecule type" value="Genomic_DNA"/>
</dbReference>
<evidence type="ECO:0000256" key="1">
    <source>
        <dbReference type="SAM" id="Phobius"/>
    </source>
</evidence>
<accession>A0A1G2R4L9</accession>
<dbReference type="InterPro" id="IPR007813">
    <property type="entry name" value="PilN"/>
</dbReference>
<reference evidence="2 3" key="1">
    <citation type="journal article" date="2016" name="Nat. Commun.">
        <title>Thousands of microbial genomes shed light on interconnected biogeochemical processes in an aquifer system.</title>
        <authorList>
            <person name="Anantharaman K."/>
            <person name="Brown C.T."/>
            <person name="Hug L.A."/>
            <person name="Sharon I."/>
            <person name="Castelle C.J."/>
            <person name="Probst A.J."/>
            <person name="Thomas B.C."/>
            <person name="Singh A."/>
            <person name="Wilkins M.J."/>
            <person name="Karaoz U."/>
            <person name="Brodie E.L."/>
            <person name="Williams K.H."/>
            <person name="Hubbard S.S."/>
            <person name="Banfield J.F."/>
        </authorList>
    </citation>
    <scope>NUCLEOTIDE SEQUENCE [LARGE SCALE GENOMIC DNA]</scope>
</reference>
<dbReference type="PANTHER" id="PTHR40278:SF1">
    <property type="entry name" value="DNA UTILIZATION PROTEIN HOFN"/>
    <property type="match status" value="1"/>
</dbReference>
<sequence>MINLLPQHIKQELRQEQRFRLLVILLFAFTVALVCFALMLGVIKAYIAGSLFAQESKIALLSERVSKDNPALAEIQGFNETTAQVSRFFKSSRSVSAILQALEDILPSGAYLTSFDYDPPGLQVKGQDTVEIPARISVAGFAPTREILFAFRESLEKHPLFFDLSFPASNWVLPQDIRFSFQISIVQ</sequence>
<name>A0A1G2R4L9_9BACT</name>
<feature type="transmembrane region" description="Helical" evidence="1">
    <location>
        <begin position="21"/>
        <end position="47"/>
    </location>
</feature>
<evidence type="ECO:0000313" key="3">
    <source>
        <dbReference type="Proteomes" id="UP000176901"/>
    </source>
</evidence>
<organism evidence="2 3">
    <name type="scientific">Candidatus Wildermuthbacteria bacterium RIFCSPHIGHO2_02_FULL_47_12</name>
    <dbReference type="NCBI Taxonomy" id="1802451"/>
    <lineage>
        <taxon>Bacteria</taxon>
        <taxon>Candidatus Wildermuthiibacteriota</taxon>
    </lineage>
</organism>
<proteinExistence type="predicted"/>
<keyword evidence="1" id="KW-0472">Membrane</keyword>